<dbReference type="InterPro" id="IPR052350">
    <property type="entry name" value="Metallo-dep_Lactonases"/>
</dbReference>
<dbReference type="PANTHER" id="PTHR43569:SF2">
    <property type="entry name" value="AMIDOHYDROLASE-RELATED DOMAIN-CONTAINING PROTEIN"/>
    <property type="match status" value="1"/>
</dbReference>
<dbReference type="Proteomes" id="UP001589783">
    <property type="component" value="Unassembled WGS sequence"/>
</dbReference>
<evidence type="ECO:0000259" key="2">
    <source>
        <dbReference type="Pfam" id="PF04909"/>
    </source>
</evidence>
<gene>
    <name evidence="3" type="ORF">ACFFJD_01685</name>
</gene>
<comment type="caution">
    <text evidence="3">The sequence shown here is derived from an EMBL/GenBank/DDBJ whole genome shotgun (WGS) entry which is preliminary data.</text>
</comment>
<dbReference type="InterPro" id="IPR006680">
    <property type="entry name" value="Amidohydro-rel"/>
</dbReference>
<evidence type="ECO:0000313" key="3">
    <source>
        <dbReference type="EMBL" id="MFC0313563.1"/>
    </source>
</evidence>
<dbReference type="EMBL" id="JBHLWV010000006">
    <property type="protein sequence ID" value="MFC0313563.1"/>
    <property type="molecule type" value="Genomic_DNA"/>
</dbReference>
<evidence type="ECO:0000313" key="4">
    <source>
        <dbReference type="Proteomes" id="UP001589783"/>
    </source>
</evidence>
<dbReference type="Pfam" id="PF04909">
    <property type="entry name" value="Amidohydro_2"/>
    <property type="match status" value="1"/>
</dbReference>
<name>A0ABV6H3X1_9ACTN</name>
<feature type="domain" description="Amidohydrolase-related" evidence="2">
    <location>
        <begin position="27"/>
        <end position="133"/>
    </location>
</feature>
<dbReference type="InterPro" id="IPR032466">
    <property type="entry name" value="Metal_Hydrolase"/>
</dbReference>
<dbReference type="Gene3D" id="3.20.20.140">
    <property type="entry name" value="Metal-dependent hydrolases"/>
    <property type="match status" value="1"/>
</dbReference>
<protein>
    <submittedName>
        <fullName evidence="3">Amidohydrolase family protein</fullName>
    </submittedName>
</protein>
<organism evidence="3 4">
    <name type="scientific">Gordonia phosphorivorans</name>
    <dbReference type="NCBI Taxonomy" id="1056982"/>
    <lineage>
        <taxon>Bacteria</taxon>
        <taxon>Bacillati</taxon>
        <taxon>Actinomycetota</taxon>
        <taxon>Actinomycetes</taxon>
        <taxon>Mycobacteriales</taxon>
        <taxon>Gordoniaceae</taxon>
        <taxon>Gordonia</taxon>
    </lineage>
</organism>
<sequence>MCPVGVAGARGQSTARTVTERADLRRRWLHQLAALADRPNVSVKLSGFAMPILGYNEPATREQLWQVWGPALLEIITMFGADRVMFGSNSPIDAAVATYHDLVAVVADAVVAAAGEQALPGVFAGNARAFYRLPA</sequence>
<evidence type="ECO:0000256" key="1">
    <source>
        <dbReference type="ARBA" id="ARBA00038310"/>
    </source>
</evidence>
<dbReference type="PANTHER" id="PTHR43569">
    <property type="entry name" value="AMIDOHYDROLASE"/>
    <property type="match status" value="1"/>
</dbReference>
<comment type="similarity">
    <text evidence="1">Belongs to the metallo-dependent hydrolases superfamily.</text>
</comment>
<proteinExistence type="inferred from homology"/>
<reference evidence="3 4" key="1">
    <citation type="submission" date="2024-09" db="EMBL/GenBank/DDBJ databases">
        <authorList>
            <person name="Sun Q."/>
            <person name="Mori K."/>
        </authorList>
    </citation>
    <scope>NUCLEOTIDE SEQUENCE [LARGE SCALE GENOMIC DNA]</scope>
    <source>
        <strain evidence="3 4">CCM 7957</strain>
    </source>
</reference>
<dbReference type="RefSeq" id="WP_382359975.1">
    <property type="nucleotide sequence ID" value="NZ_JBHLWV010000006.1"/>
</dbReference>
<accession>A0ABV6H3X1</accession>
<dbReference type="SUPFAM" id="SSF51556">
    <property type="entry name" value="Metallo-dependent hydrolases"/>
    <property type="match status" value="1"/>
</dbReference>
<keyword evidence="4" id="KW-1185">Reference proteome</keyword>